<gene>
    <name evidence="2" type="ORF">M440DRAFT_1460697</name>
</gene>
<proteinExistence type="predicted"/>
<feature type="compositionally biased region" description="Basic and acidic residues" evidence="1">
    <location>
        <begin position="1"/>
        <end position="16"/>
    </location>
</feature>
<accession>A0A2T4CBV2</accession>
<sequence>MSDRQPRYKTPTEHTRSPKGSSNPSTPSIVSGSRWGESRTLAAKAGAEESIGPGNGNGNQGTGKLMAPLKAFVGAAAKIAEEEASQRRWLARLEAGRAALRERYLGEDRTRGLTGLNEEATQCSISELSQLMEGVCLEDEGLAESESPDEEGKGKKKDEDWVVVKEDFDVLVFLDDG</sequence>
<reference evidence="2 3" key="1">
    <citation type="submission" date="2016-07" db="EMBL/GenBank/DDBJ databases">
        <title>Multiple horizontal gene transfer events from other fungi enriched the ability of initially mycotrophic Trichoderma (Ascomycota) to feed on dead plant biomass.</title>
        <authorList>
            <consortium name="DOE Joint Genome Institute"/>
            <person name="Aerts A."/>
            <person name="Atanasova L."/>
            <person name="Chenthamara K."/>
            <person name="Zhang J."/>
            <person name="Grujic M."/>
            <person name="Henrissat B."/>
            <person name="Kuo A."/>
            <person name="Salamov A."/>
            <person name="Lipzen A."/>
            <person name="Labutti K."/>
            <person name="Barry K."/>
            <person name="Miao Y."/>
            <person name="Rahimi M.J."/>
            <person name="Shen Q."/>
            <person name="Grigoriev I.V."/>
            <person name="Kubicek C.P."/>
            <person name="Druzhinina I.S."/>
        </authorList>
    </citation>
    <scope>NUCLEOTIDE SEQUENCE [LARGE SCALE GENOMIC DNA]</scope>
    <source>
        <strain evidence="2 3">ATCC 18648</strain>
    </source>
</reference>
<feature type="compositionally biased region" description="Acidic residues" evidence="1">
    <location>
        <begin position="138"/>
        <end position="149"/>
    </location>
</feature>
<evidence type="ECO:0000313" key="3">
    <source>
        <dbReference type="Proteomes" id="UP000240760"/>
    </source>
</evidence>
<evidence type="ECO:0000256" key="1">
    <source>
        <dbReference type="SAM" id="MobiDB-lite"/>
    </source>
</evidence>
<name>A0A2T4CBV2_TRILO</name>
<dbReference type="OrthoDB" id="4900590at2759"/>
<feature type="region of interest" description="Disordered" evidence="1">
    <location>
        <begin position="138"/>
        <end position="158"/>
    </location>
</feature>
<evidence type="ECO:0000313" key="2">
    <source>
        <dbReference type="EMBL" id="PTB79014.1"/>
    </source>
</evidence>
<feature type="region of interest" description="Disordered" evidence="1">
    <location>
        <begin position="1"/>
        <end position="64"/>
    </location>
</feature>
<dbReference type="Proteomes" id="UP000240760">
    <property type="component" value="Unassembled WGS sequence"/>
</dbReference>
<dbReference type="AlphaFoldDB" id="A0A2T4CBV2"/>
<protein>
    <submittedName>
        <fullName evidence="2">Uncharacterized protein</fullName>
    </submittedName>
</protein>
<dbReference type="EMBL" id="KZ679128">
    <property type="protein sequence ID" value="PTB79014.1"/>
    <property type="molecule type" value="Genomic_DNA"/>
</dbReference>
<feature type="compositionally biased region" description="Polar residues" evidence="1">
    <location>
        <begin position="18"/>
        <end position="31"/>
    </location>
</feature>
<organism evidence="2 3">
    <name type="scientific">Trichoderma longibrachiatum ATCC 18648</name>
    <dbReference type="NCBI Taxonomy" id="983965"/>
    <lineage>
        <taxon>Eukaryota</taxon>
        <taxon>Fungi</taxon>
        <taxon>Dikarya</taxon>
        <taxon>Ascomycota</taxon>
        <taxon>Pezizomycotina</taxon>
        <taxon>Sordariomycetes</taxon>
        <taxon>Hypocreomycetidae</taxon>
        <taxon>Hypocreales</taxon>
        <taxon>Hypocreaceae</taxon>
        <taxon>Trichoderma</taxon>
    </lineage>
</organism>
<keyword evidence="3" id="KW-1185">Reference proteome</keyword>